<feature type="compositionally biased region" description="Low complexity" evidence="1">
    <location>
        <begin position="140"/>
        <end position="157"/>
    </location>
</feature>
<feature type="compositionally biased region" description="Low complexity" evidence="1">
    <location>
        <begin position="192"/>
        <end position="201"/>
    </location>
</feature>
<evidence type="ECO:0000256" key="1">
    <source>
        <dbReference type="SAM" id="MobiDB-lite"/>
    </source>
</evidence>
<feature type="compositionally biased region" description="Polar residues" evidence="1">
    <location>
        <begin position="158"/>
        <end position="170"/>
    </location>
</feature>
<feature type="compositionally biased region" description="Polar residues" evidence="1">
    <location>
        <begin position="124"/>
        <end position="139"/>
    </location>
</feature>
<organism evidence="2">
    <name type="scientific">viral metagenome</name>
    <dbReference type="NCBI Taxonomy" id="1070528"/>
    <lineage>
        <taxon>unclassified sequences</taxon>
        <taxon>metagenomes</taxon>
        <taxon>organismal metagenomes</taxon>
    </lineage>
</organism>
<feature type="compositionally biased region" description="Basic and acidic residues" evidence="1">
    <location>
        <begin position="171"/>
        <end position="182"/>
    </location>
</feature>
<protein>
    <submittedName>
        <fullName evidence="2">Uncharacterized protein</fullName>
    </submittedName>
</protein>
<proteinExistence type="predicted"/>
<sequence length="321" mass="34992">MKFVQKTKIIILLLIFVTLLFALLGSLNLYSFNENFTDISECTGRVVPACSTDLDDVDLSDELQYYALKTELVPPICPNCPYYEDISFGRYHNSPDDDVSSGTLKIKGNNNNNTNSTDVNIGNKTSVDQSTNVNSTTDFNNNQEDNSSISQDNSISEKNNTNTEQNVTQDNRQDNSVKEDNSVKQSADSKWNNLFGNNSISFGGGGKNNSTIQTTGNNSQSSMGGSNSGTGQGTGPVPVNSASSNPFMLQQGTYLQGPDIETTNMINSLKQKVDMLMKEKPSTITETQFGNYPSSFACSQPPNYRSSGNIPLPILNDFSSF</sequence>
<dbReference type="AlphaFoldDB" id="A0A6C0JPV4"/>
<dbReference type="EMBL" id="MN740418">
    <property type="protein sequence ID" value="QHU05734.1"/>
    <property type="molecule type" value="Genomic_DNA"/>
</dbReference>
<accession>A0A6C0JPV4</accession>
<feature type="compositionally biased region" description="Low complexity" evidence="1">
    <location>
        <begin position="105"/>
        <end position="123"/>
    </location>
</feature>
<reference evidence="2" key="1">
    <citation type="journal article" date="2020" name="Nature">
        <title>Giant virus diversity and host interactions through global metagenomics.</title>
        <authorList>
            <person name="Schulz F."/>
            <person name="Roux S."/>
            <person name="Paez-Espino D."/>
            <person name="Jungbluth S."/>
            <person name="Walsh D.A."/>
            <person name="Denef V.J."/>
            <person name="McMahon K.D."/>
            <person name="Konstantinidis K.T."/>
            <person name="Eloe-Fadrosh E.A."/>
            <person name="Kyrpides N.C."/>
            <person name="Woyke T."/>
        </authorList>
    </citation>
    <scope>NUCLEOTIDE SEQUENCE</scope>
    <source>
        <strain evidence="2">GVMAG-M-3300027736-24</strain>
    </source>
</reference>
<feature type="region of interest" description="Disordered" evidence="1">
    <location>
        <begin position="99"/>
        <end position="245"/>
    </location>
</feature>
<name>A0A6C0JPV4_9ZZZZ</name>
<feature type="compositionally biased region" description="Low complexity" evidence="1">
    <location>
        <begin position="208"/>
        <end position="225"/>
    </location>
</feature>
<evidence type="ECO:0000313" key="2">
    <source>
        <dbReference type="EMBL" id="QHU05734.1"/>
    </source>
</evidence>